<evidence type="ECO:0000256" key="10">
    <source>
        <dbReference type="ARBA" id="ARBA00047707"/>
    </source>
</evidence>
<keyword evidence="7" id="KW-0560">Oxidoreductase</keyword>
<dbReference type="AlphaFoldDB" id="A0A7N2N2Y2"/>
<comment type="similarity">
    <text evidence="3">Belongs to the FMO family.</text>
</comment>
<evidence type="ECO:0000256" key="4">
    <source>
        <dbReference type="ARBA" id="ARBA00022630"/>
    </source>
</evidence>
<dbReference type="InterPro" id="IPR036188">
    <property type="entry name" value="FAD/NAD-bd_sf"/>
</dbReference>
<dbReference type="GO" id="GO:0050660">
    <property type="term" value="F:flavin adenine dinucleotide binding"/>
    <property type="evidence" value="ECO:0007669"/>
    <property type="project" value="TreeGrafter"/>
</dbReference>
<dbReference type="GO" id="GO:0103075">
    <property type="term" value="F:indole-3-pyruvate monooxygenase activity"/>
    <property type="evidence" value="ECO:0007669"/>
    <property type="project" value="UniProtKB-EC"/>
</dbReference>
<evidence type="ECO:0000256" key="2">
    <source>
        <dbReference type="ARBA" id="ARBA00004814"/>
    </source>
</evidence>
<evidence type="ECO:0000256" key="5">
    <source>
        <dbReference type="ARBA" id="ARBA00022827"/>
    </source>
</evidence>
<keyword evidence="4" id="KW-0285">Flavoprotein</keyword>
<dbReference type="EC" id="1.14.13.168" evidence="9"/>
<keyword evidence="8" id="KW-0073">Auxin biosynthesis</keyword>
<dbReference type="PANTHER" id="PTHR43539">
    <property type="entry name" value="FLAVIN-BINDING MONOOXYGENASE-LIKE PROTEIN (AFU_ORTHOLOGUE AFUA_4G09220)"/>
    <property type="match status" value="1"/>
</dbReference>
<evidence type="ECO:0000313" key="13">
    <source>
        <dbReference type="Proteomes" id="UP000594261"/>
    </source>
</evidence>
<evidence type="ECO:0000256" key="6">
    <source>
        <dbReference type="ARBA" id="ARBA00022857"/>
    </source>
</evidence>
<feature type="domain" description="Pyridine nucleotide-disulphide oxidoreductase N-terminal" evidence="11">
    <location>
        <begin position="35"/>
        <end position="67"/>
    </location>
</feature>
<comment type="pathway">
    <text evidence="2">Plant hormone metabolism; auxin biosynthesis.</text>
</comment>
<evidence type="ECO:0000256" key="8">
    <source>
        <dbReference type="ARBA" id="ARBA00023070"/>
    </source>
</evidence>
<keyword evidence="5" id="KW-0274">FAD</keyword>
<dbReference type="EMBL" id="LRBV02000012">
    <property type="status" value="NOT_ANNOTATED_CDS"/>
    <property type="molecule type" value="Genomic_DNA"/>
</dbReference>
<protein>
    <recommendedName>
        <fullName evidence="9">indole-3-pyruvate monooxygenase</fullName>
        <ecNumber evidence="9">1.14.13.168</ecNumber>
    </recommendedName>
</protein>
<sequence length="100" mass="10987">MYQRTVESAEYSEASKKWLVKVRNASSGKELHNKNVLVVGSGNSGIEIALDLANPGAKTSIIVQSQQAGLWGPNQVWDKKTYRGSFLYEGSVWQVSGLLM</sequence>
<dbReference type="InterPro" id="IPR050982">
    <property type="entry name" value="Auxin_biosynth/cation_transpt"/>
</dbReference>
<name>A0A7N2N2Y2_QUELO</name>
<keyword evidence="6" id="KW-0521">NADP</keyword>
<reference evidence="12 13" key="1">
    <citation type="journal article" date="2016" name="G3 (Bethesda)">
        <title>First Draft Assembly and Annotation of the Genome of a California Endemic Oak Quercus lobata Nee (Fagaceae).</title>
        <authorList>
            <person name="Sork V.L."/>
            <person name="Fitz-Gibbon S.T."/>
            <person name="Puiu D."/>
            <person name="Crepeau M."/>
            <person name="Gugger P.F."/>
            <person name="Sherman R."/>
            <person name="Stevens K."/>
            <person name="Langley C.H."/>
            <person name="Pellegrini M."/>
            <person name="Salzberg S.L."/>
        </authorList>
    </citation>
    <scope>NUCLEOTIDE SEQUENCE [LARGE SCALE GENOMIC DNA]</scope>
    <source>
        <strain evidence="12 13">cv. SW786</strain>
    </source>
</reference>
<dbReference type="InterPro" id="IPR039648">
    <property type="entry name" value="DHPH_N"/>
</dbReference>
<dbReference type="SUPFAM" id="SSF51905">
    <property type="entry name" value="FAD/NAD(P)-binding domain"/>
    <property type="match status" value="1"/>
</dbReference>
<evidence type="ECO:0000256" key="3">
    <source>
        <dbReference type="ARBA" id="ARBA00009183"/>
    </source>
</evidence>
<organism evidence="12 13">
    <name type="scientific">Quercus lobata</name>
    <name type="common">Valley oak</name>
    <dbReference type="NCBI Taxonomy" id="97700"/>
    <lineage>
        <taxon>Eukaryota</taxon>
        <taxon>Viridiplantae</taxon>
        <taxon>Streptophyta</taxon>
        <taxon>Embryophyta</taxon>
        <taxon>Tracheophyta</taxon>
        <taxon>Spermatophyta</taxon>
        <taxon>Magnoliopsida</taxon>
        <taxon>eudicotyledons</taxon>
        <taxon>Gunneridae</taxon>
        <taxon>Pentapetalae</taxon>
        <taxon>rosids</taxon>
        <taxon>fabids</taxon>
        <taxon>Fagales</taxon>
        <taxon>Fagaceae</taxon>
        <taxon>Quercus</taxon>
    </lineage>
</organism>
<keyword evidence="13" id="KW-1185">Reference proteome</keyword>
<evidence type="ECO:0000256" key="9">
    <source>
        <dbReference type="ARBA" id="ARBA00039148"/>
    </source>
</evidence>
<dbReference type="GO" id="GO:0009851">
    <property type="term" value="P:auxin biosynthetic process"/>
    <property type="evidence" value="ECO:0007669"/>
    <property type="project" value="UniProtKB-KW"/>
</dbReference>
<evidence type="ECO:0000256" key="7">
    <source>
        <dbReference type="ARBA" id="ARBA00023002"/>
    </source>
</evidence>
<comment type="catalytic activity">
    <reaction evidence="10">
        <text>indole-3-pyruvate + NADPH + O2 + H(+) = (indol-3-yl)acetate + CO2 + NADP(+) + H2O</text>
        <dbReference type="Rhea" id="RHEA:34331"/>
        <dbReference type="ChEBI" id="CHEBI:15377"/>
        <dbReference type="ChEBI" id="CHEBI:15378"/>
        <dbReference type="ChEBI" id="CHEBI:15379"/>
        <dbReference type="ChEBI" id="CHEBI:16526"/>
        <dbReference type="ChEBI" id="CHEBI:17640"/>
        <dbReference type="ChEBI" id="CHEBI:30854"/>
        <dbReference type="ChEBI" id="CHEBI:57783"/>
        <dbReference type="ChEBI" id="CHEBI:58349"/>
        <dbReference type="EC" id="1.14.13.168"/>
    </reaction>
</comment>
<dbReference type="EnsemblPlants" id="QL12p024146:mrna">
    <property type="protein sequence ID" value="QL12p024146:mrna"/>
    <property type="gene ID" value="QL12p024146"/>
</dbReference>
<comment type="cofactor">
    <cofactor evidence="1">
        <name>FAD</name>
        <dbReference type="ChEBI" id="CHEBI:57692"/>
    </cofactor>
</comment>
<dbReference type="PANTHER" id="PTHR43539:SF42">
    <property type="entry name" value="OS01G0273800 PROTEIN"/>
    <property type="match status" value="1"/>
</dbReference>
<dbReference type="InParanoid" id="A0A7N2N2Y2"/>
<evidence type="ECO:0000313" key="12">
    <source>
        <dbReference type="EnsemblPlants" id="QL12p024146:mrna"/>
    </source>
</evidence>
<proteinExistence type="inferred from homology"/>
<dbReference type="Pfam" id="PF00070">
    <property type="entry name" value="Pyr_redox"/>
    <property type="match status" value="1"/>
</dbReference>
<accession>A0A7N2N2Y2</accession>
<dbReference type="Proteomes" id="UP000594261">
    <property type="component" value="Chromosome 12"/>
</dbReference>
<dbReference type="Gene3D" id="3.50.50.60">
    <property type="entry name" value="FAD/NAD(P)-binding domain"/>
    <property type="match status" value="1"/>
</dbReference>
<dbReference type="Gramene" id="QL12p024146:mrna">
    <property type="protein sequence ID" value="QL12p024146:mrna"/>
    <property type="gene ID" value="QL12p024146"/>
</dbReference>
<reference evidence="12" key="2">
    <citation type="submission" date="2021-01" db="UniProtKB">
        <authorList>
            <consortium name="EnsemblPlants"/>
        </authorList>
    </citation>
    <scope>IDENTIFICATION</scope>
</reference>
<evidence type="ECO:0000256" key="1">
    <source>
        <dbReference type="ARBA" id="ARBA00001974"/>
    </source>
</evidence>
<evidence type="ECO:0000259" key="11">
    <source>
        <dbReference type="Pfam" id="PF00070"/>
    </source>
</evidence>